<dbReference type="RefSeq" id="WP_382416073.1">
    <property type="nucleotide sequence ID" value="NZ_AP031500.1"/>
</dbReference>
<name>A0ABV7HS60_9GAMM</name>
<keyword evidence="1" id="KW-0732">Signal</keyword>
<proteinExistence type="predicted"/>
<keyword evidence="3" id="KW-1185">Reference proteome</keyword>
<evidence type="ECO:0000256" key="1">
    <source>
        <dbReference type="SAM" id="SignalP"/>
    </source>
</evidence>
<dbReference type="Proteomes" id="UP001595548">
    <property type="component" value="Unassembled WGS sequence"/>
</dbReference>
<reference evidence="3" key="1">
    <citation type="journal article" date="2019" name="Int. J. Syst. Evol. Microbiol.">
        <title>The Global Catalogue of Microorganisms (GCM) 10K type strain sequencing project: providing services to taxonomists for standard genome sequencing and annotation.</title>
        <authorList>
            <consortium name="The Broad Institute Genomics Platform"/>
            <consortium name="The Broad Institute Genome Sequencing Center for Infectious Disease"/>
            <person name="Wu L."/>
            <person name="Ma J."/>
        </authorList>
    </citation>
    <scope>NUCLEOTIDE SEQUENCE [LARGE SCALE GENOMIC DNA]</scope>
    <source>
        <strain evidence="3">KCTC 52141</strain>
    </source>
</reference>
<sequence>MGRIMCFFVALMAAVAASAAEPVANYTFVCQLDDSRRRIEVAYLLPDQKVPCEVRYQKDTEDTKVLWRADNQEGFCESHAQTLVKQQRDWGFECVSDDVPPRSTAFNLY</sequence>
<evidence type="ECO:0000313" key="3">
    <source>
        <dbReference type="Proteomes" id="UP001595548"/>
    </source>
</evidence>
<accession>A0ABV7HS60</accession>
<feature type="signal peptide" evidence="1">
    <location>
        <begin position="1"/>
        <end position="19"/>
    </location>
</feature>
<comment type="caution">
    <text evidence="2">The sequence shown here is derived from an EMBL/GenBank/DDBJ whole genome shotgun (WGS) entry which is preliminary data.</text>
</comment>
<dbReference type="EMBL" id="JBHRTL010000006">
    <property type="protein sequence ID" value="MFC3155395.1"/>
    <property type="molecule type" value="Genomic_DNA"/>
</dbReference>
<organism evidence="2 3">
    <name type="scientific">Gilvimarinus japonicus</name>
    <dbReference type="NCBI Taxonomy" id="1796469"/>
    <lineage>
        <taxon>Bacteria</taxon>
        <taxon>Pseudomonadati</taxon>
        <taxon>Pseudomonadota</taxon>
        <taxon>Gammaproteobacteria</taxon>
        <taxon>Cellvibrionales</taxon>
        <taxon>Cellvibrionaceae</taxon>
        <taxon>Gilvimarinus</taxon>
    </lineage>
</organism>
<feature type="chain" id="PRO_5047302842" evidence="1">
    <location>
        <begin position="20"/>
        <end position="109"/>
    </location>
</feature>
<protein>
    <submittedName>
        <fullName evidence="2">Uncharacterized protein</fullName>
    </submittedName>
</protein>
<evidence type="ECO:0000313" key="2">
    <source>
        <dbReference type="EMBL" id="MFC3155395.1"/>
    </source>
</evidence>
<gene>
    <name evidence="2" type="ORF">ACFOEB_09310</name>
</gene>